<reference evidence="2" key="1">
    <citation type="submission" date="2016-06" db="EMBL/GenBank/DDBJ databases">
        <title>Parallel loss of symbiosis genes in relatives of nitrogen-fixing non-legume Parasponia.</title>
        <authorList>
            <person name="Van Velzen R."/>
            <person name="Holmer R."/>
            <person name="Bu F."/>
            <person name="Rutten L."/>
            <person name="Van Zeijl A."/>
            <person name="Liu W."/>
            <person name="Santuari L."/>
            <person name="Cao Q."/>
            <person name="Sharma T."/>
            <person name="Shen D."/>
            <person name="Roswanjaya Y."/>
            <person name="Wardhani T."/>
            <person name="Kalhor M.S."/>
            <person name="Jansen J."/>
            <person name="Van den Hoogen J."/>
            <person name="Gungor B."/>
            <person name="Hartog M."/>
            <person name="Hontelez J."/>
            <person name="Verver J."/>
            <person name="Yang W.-C."/>
            <person name="Schijlen E."/>
            <person name="Repin R."/>
            <person name="Schilthuizen M."/>
            <person name="Schranz E."/>
            <person name="Heidstra R."/>
            <person name="Miyata K."/>
            <person name="Fedorova E."/>
            <person name="Kohlen W."/>
            <person name="Bisseling T."/>
            <person name="Smit S."/>
            <person name="Geurts R."/>
        </authorList>
    </citation>
    <scope>NUCLEOTIDE SEQUENCE [LARGE SCALE GENOMIC DNA]</scope>
    <source>
        <strain evidence="2">cv. WU1-14</strain>
    </source>
</reference>
<evidence type="ECO:0000313" key="2">
    <source>
        <dbReference type="Proteomes" id="UP000237105"/>
    </source>
</evidence>
<proteinExistence type="predicted"/>
<protein>
    <submittedName>
        <fullName evidence="1">Uncharacterized protein</fullName>
    </submittedName>
</protein>
<comment type="caution">
    <text evidence="1">The sequence shown here is derived from an EMBL/GenBank/DDBJ whole genome shotgun (WGS) entry which is preliminary data.</text>
</comment>
<dbReference type="STRING" id="3476.A0A2P5B9N2"/>
<dbReference type="AlphaFoldDB" id="A0A2P5B9N2"/>
<evidence type="ECO:0000313" key="1">
    <source>
        <dbReference type="EMBL" id="PON45503.1"/>
    </source>
</evidence>
<keyword evidence="2" id="KW-1185">Reference proteome</keyword>
<sequence>MHRHRLRLRRRPNWHKITSLPQNIPVLSPPDQQNKGSAERIEEELARARAAIRKAIITKNYTSDRKEIYIPRGSRF</sequence>
<accession>A0A2P5B9N2</accession>
<dbReference type="Proteomes" id="UP000237105">
    <property type="component" value="Unassembled WGS sequence"/>
</dbReference>
<name>A0A2P5B9N2_PARAD</name>
<dbReference type="EMBL" id="JXTB01000329">
    <property type="protein sequence ID" value="PON45503.1"/>
    <property type="molecule type" value="Genomic_DNA"/>
</dbReference>
<organism evidence="1 2">
    <name type="scientific">Parasponia andersonii</name>
    <name type="common">Sponia andersonii</name>
    <dbReference type="NCBI Taxonomy" id="3476"/>
    <lineage>
        <taxon>Eukaryota</taxon>
        <taxon>Viridiplantae</taxon>
        <taxon>Streptophyta</taxon>
        <taxon>Embryophyta</taxon>
        <taxon>Tracheophyta</taxon>
        <taxon>Spermatophyta</taxon>
        <taxon>Magnoliopsida</taxon>
        <taxon>eudicotyledons</taxon>
        <taxon>Gunneridae</taxon>
        <taxon>Pentapetalae</taxon>
        <taxon>rosids</taxon>
        <taxon>fabids</taxon>
        <taxon>Rosales</taxon>
        <taxon>Cannabaceae</taxon>
        <taxon>Parasponia</taxon>
    </lineage>
</organism>
<gene>
    <name evidence="1" type="ORF">PanWU01x14_258660</name>
</gene>